<sequence length="895" mass="98827">MKCRHKENGEMVAIKKFKDSEENDDVRRTTMRELKMLRALKQENIVELREAFKRKGKLYLVFEYVEKNMLELLEPHPNGVPYEKARSLTYQLCKAVMWCHARDIIHRDIKPENLLISKDGVLKLCDFGFARNIAGGSNGLYTDYVATRWYRSPELLIGAPYGKAVDVWAIGCIMGELSDGQALFPGDSEIDQLYVIQKIMGQLPDDQMRVFQKNPRFHGLKFPAVKRPKTLEKHYHGVIMSVALDFMKGCLRLDPADRAASADCVNHVLFQTDRAMDRSPCLPIKAGSGHSSSKKRKTDNKNSSEPVAVQDENKPMDIDGSDNKKISMKKEDDGDDIGTPITSKYLKQVRNQSTANSTRSTLKSAQASDDSNKSDQQFSHPGATPASLTRCGTPAPNLHNSIGNSGPTSTIVLNRLGPGDGPADIVPQLDSSLAAVEQDKLIRPSMIKESVMNIEYSLVDDAISTPGKVSERDTESRVLKESTLRKSAKNNRALGAGTKTDGSKDWRKPHHSVPDGQDHNVPPSKHYRGKDQQDWEVAEHPSNNIGYTRLDAPDLSTSDGQTNHHQAPHHSGGYEPQSSFNFSNAQHVHRSDYPHRKVPANNNLPGNIDNRHLSTFSDFRSGNILDFSTCQNTNSGNSYPHHGGGTSAKSLKMRDQNRAVSVDDVSDNLDFNDSSSAIAENGSHHFHNQQEQHDGMFLMPSESRFLKAKSGAHFTPDNTRGLALGSVGGGSSLSPPGHGFGGGSHSSSHYELDSSSHLQQEEKRSRNAGNTNTYLISVDAHHGADHSSASTSKISSGGQTTDRKKFLNDSTQKEIQRIRSSTLLKKKARENREREQAAKDGMMLSGQQGQHSQPGVQTITDKLSDARLQGSVAAEKGRETPYLVPPSRQGRSRYL</sequence>
<feature type="region of interest" description="Disordered" evidence="7">
    <location>
        <begin position="279"/>
        <end position="411"/>
    </location>
</feature>
<dbReference type="PANTHER" id="PTHR24056:SF111">
    <property type="entry name" value="CYCLIN-DEPENDENT KINASE-LIKE 5"/>
    <property type="match status" value="1"/>
</dbReference>
<evidence type="ECO:0000313" key="9">
    <source>
        <dbReference type="EMBL" id="GFR73214.1"/>
    </source>
</evidence>
<feature type="compositionally biased region" description="Basic and acidic residues" evidence="7">
    <location>
        <begin position="311"/>
        <end position="332"/>
    </location>
</feature>
<feature type="compositionally biased region" description="Basic and acidic residues" evidence="7">
    <location>
        <begin position="501"/>
        <end position="518"/>
    </location>
</feature>
<dbReference type="EMBL" id="BMAT01007869">
    <property type="protein sequence ID" value="GFR73214.1"/>
    <property type="molecule type" value="Genomic_DNA"/>
</dbReference>
<dbReference type="CDD" id="cd07833">
    <property type="entry name" value="STKc_CDKL"/>
    <property type="match status" value="1"/>
</dbReference>
<dbReference type="Gene3D" id="1.10.510.10">
    <property type="entry name" value="Transferase(Phosphotransferase) domain 1"/>
    <property type="match status" value="1"/>
</dbReference>
<keyword evidence="5 9" id="KW-0418">Kinase</keyword>
<feature type="compositionally biased region" description="Low complexity" evidence="7">
    <location>
        <begin position="787"/>
        <end position="796"/>
    </location>
</feature>
<feature type="region of interest" description="Disordered" evidence="7">
    <location>
        <begin position="826"/>
        <end position="856"/>
    </location>
</feature>
<dbReference type="PROSITE" id="PS00108">
    <property type="entry name" value="PROTEIN_KINASE_ST"/>
    <property type="match status" value="1"/>
</dbReference>
<keyword evidence="2" id="KW-0723">Serine/threonine-protein kinase</keyword>
<dbReference type="InterPro" id="IPR011009">
    <property type="entry name" value="Kinase-like_dom_sf"/>
</dbReference>
<accession>A0AAV4FIR4</accession>
<feature type="compositionally biased region" description="Polar residues" evidence="7">
    <location>
        <begin position="845"/>
        <end position="856"/>
    </location>
</feature>
<feature type="compositionally biased region" description="Polar residues" evidence="7">
    <location>
        <begin position="555"/>
        <end position="565"/>
    </location>
</feature>
<dbReference type="GO" id="GO:0004674">
    <property type="term" value="F:protein serine/threonine kinase activity"/>
    <property type="evidence" value="ECO:0007669"/>
    <property type="project" value="UniProtKB-KW"/>
</dbReference>
<evidence type="ECO:0000256" key="6">
    <source>
        <dbReference type="ARBA" id="ARBA00022840"/>
    </source>
</evidence>
<evidence type="ECO:0000256" key="2">
    <source>
        <dbReference type="ARBA" id="ARBA00022527"/>
    </source>
</evidence>
<dbReference type="PROSITE" id="PS50011">
    <property type="entry name" value="PROTEIN_KINASE_DOM"/>
    <property type="match status" value="1"/>
</dbReference>
<feature type="non-terminal residue" evidence="9">
    <location>
        <position position="895"/>
    </location>
</feature>
<evidence type="ECO:0000313" key="10">
    <source>
        <dbReference type="Proteomes" id="UP000762676"/>
    </source>
</evidence>
<feature type="region of interest" description="Disordered" evidence="7">
    <location>
        <begin position="782"/>
        <end position="814"/>
    </location>
</feature>
<dbReference type="FunFam" id="3.30.200.20:FF:001093">
    <property type="entry name" value="Cyclin-dependent kinase-like 5"/>
    <property type="match status" value="1"/>
</dbReference>
<dbReference type="SUPFAM" id="SSF56112">
    <property type="entry name" value="Protein kinase-like (PK-like)"/>
    <property type="match status" value="1"/>
</dbReference>
<dbReference type="PANTHER" id="PTHR24056">
    <property type="entry name" value="CELL DIVISION PROTEIN KINASE"/>
    <property type="match status" value="1"/>
</dbReference>
<dbReference type="InterPro" id="IPR000719">
    <property type="entry name" value="Prot_kinase_dom"/>
</dbReference>
<feature type="compositionally biased region" description="Basic and acidic residues" evidence="7">
    <location>
        <begin position="529"/>
        <end position="539"/>
    </location>
</feature>
<dbReference type="FunFam" id="1.10.510.10:FF:000624">
    <property type="entry name" value="Mitogen-activated protein kinase"/>
    <property type="match status" value="1"/>
</dbReference>
<evidence type="ECO:0000256" key="5">
    <source>
        <dbReference type="ARBA" id="ARBA00022777"/>
    </source>
</evidence>
<gene>
    <name evidence="9" type="ORF">ElyMa_003862400</name>
</gene>
<dbReference type="Pfam" id="PF00069">
    <property type="entry name" value="Pkinase"/>
    <property type="match status" value="1"/>
</dbReference>
<dbReference type="Gene3D" id="3.30.200.20">
    <property type="entry name" value="Phosphorylase Kinase, domain 1"/>
    <property type="match status" value="1"/>
</dbReference>
<feature type="compositionally biased region" description="Basic and acidic residues" evidence="7">
    <location>
        <begin position="469"/>
        <end position="484"/>
    </location>
</feature>
<evidence type="ECO:0000256" key="7">
    <source>
        <dbReference type="SAM" id="MobiDB-lite"/>
    </source>
</evidence>
<dbReference type="GO" id="GO:0045773">
    <property type="term" value="P:positive regulation of axon extension"/>
    <property type="evidence" value="ECO:0007669"/>
    <property type="project" value="TreeGrafter"/>
</dbReference>
<dbReference type="Proteomes" id="UP000762676">
    <property type="component" value="Unassembled WGS sequence"/>
</dbReference>
<feature type="compositionally biased region" description="Basic and acidic residues" evidence="7">
    <location>
        <begin position="748"/>
        <end position="765"/>
    </location>
</feature>
<feature type="compositionally biased region" description="Basic and acidic residues" evidence="7">
    <location>
        <begin position="801"/>
        <end position="814"/>
    </location>
</feature>
<protein>
    <submittedName>
        <fullName evidence="9">Cyclin-dependent kinase-like 5</fullName>
    </submittedName>
</protein>
<reference evidence="9 10" key="1">
    <citation type="journal article" date="2021" name="Elife">
        <title>Chloroplast acquisition without the gene transfer in kleptoplastic sea slugs, Plakobranchus ocellatus.</title>
        <authorList>
            <person name="Maeda T."/>
            <person name="Takahashi S."/>
            <person name="Yoshida T."/>
            <person name="Shimamura S."/>
            <person name="Takaki Y."/>
            <person name="Nagai Y."/>
            <person name="Toyoda A."/>
            <person name="Suzuki Y."/>
            <person name="Arimoto A."/>
            <person name="Ishii H."/>
            <person name="Satoh N."/>
            <person name="Nishiyama T."/>
            <person name="Hasebe M."/>
            <person name="Maruyama T."/>
            <person name="Minagawa J."/>
            <person name="Obokata J."/>
            <person name="Shigenobu S."/>
        </authorList>
    </citation>
    <scope>NUCLEOTIDE SEQUENCE [LARGE SCALE GENOMIC DNA]</scope>
</reference>
<dbReference type="GO" id="GO:0005634">
    <property type="term" value="C:nucleus"/>
    <property type="evidence" value="ECO:0007669"/>
    <property type="project" value="TreeGrafter"/>
</dbReference>
<dbReference type="SMART" id="SM00220">
    <property type="entry name" value="S_TKc"/>
    <property type="match status" value="1"/>
</dbReference>
<dbReference type="InterPro" id="IPR050108">
    <property type="entry name" value="CDK"/>
</dbReference>
<feature type="compositionally biased region" description="Polar residues" evidence="7">
    <location>
        <begin position="349"/>
        <end position="379"/>
    </location>
</feature>
<feature type="domain" description="Protein kinase" evidence="8">
    <location>
        <begin position="1"/>
        <end position="270"/>
    </location>
</feature>
<evidence type="ECO:0000256" key="3">
    <source>
        <dbReference type="ARBA" id="ARBA00022679"/>
    </source>
</evidence>
<name>A0AAV4FIR4_9GAST</name>
<feature type="region of interest" description="Disordered" evidence="7">
    <location>
        <begin position="466"/>
        <end position="580"/>
    </location>
</feature>
<evidence type="ECO:0000256" key="1">
    <source>
        <dbReference type="ARBA" id="ARBA00006485"/>
    </source>
</evidence>
<evidence type="ECO:0000256" key="4">
    <source>
        <dbReference type="ARBA" id="ARBA00022741"/>
    </source>
</evidence>
<feature type="region of interest" description="Disordered" evidence="7">
    <location>
        <begin position="711"/>
        <end position="767"/>
    </location>
</feature>
<dbReference type="GO" id="GO:0032839">
    <property type="term" value="C:dendrite cytoplasm"/>
    <property type="evidence" value="ECO:0007669"/>
    <property type="project" value="TreeGrafter"/>
</dbReference>
<dbReference type="GO" id="GO:0005524">
    <property type="term" value="F:ATP binding"/>
    <property type="evidence" value="ECO:0007669"/>
    <property type="project" value="UniProtKB-KW"/>
</dbReference>
<keyword evidence="3" id="KW-0808">Transferase</keyword>
<dbReference type="AlphaFoldDB" id="A0AAV4FIR4"/>
<feature type="compositionally biased region" description="Polar residues" evidence="7">
    <location>
        <begin position="398"/>
        <end position="411"/>
    </location>
</feature>
<keyword evidence="10" id="KW-1185">Reference proteome</keyword>
<organism evidence="9 10">
    <name type="scientific">Elysia marginata</name>
    <dbReference type="NCBI Taxonomy" id="1093978"/>
    <lineage>
        <taxon>Eukaryota</taxon>
        <taxon>Metazoa</taxon>
        <taxon>Spiralia</taxon>
        <taxon>Lophotrochozoa</taxon>
        <taxon>Mollusca</taxon>
        <taxon>Gastropoda</taxon>
        <taxon>Heterobranchia</taxon>
        <taxon>Euthyneura</taxon>
        <taxon>Panpulmonata</taxon>
        <taxon>Sacoglossa</taxon>
        <taxon>Placobranchoidea</taxon>
        <taxon>Plakobranchidae</taxon>
        <taxon>Elysia</taxon>
    </lineage>
</organism>
<keyword evidence="4" id="KW-0547">Nucleotide-binding</keyword>
<feature type="region of interest" description="Disordered" evidence="7">
    <location>
        <begin position="870"/>
        <end position="895"/>
    </location>
</feature>
<keyword evidence="6" id="KW-0067">ATP-binding</keyword>
<proteinExistence type="inferred from homology"/>
<evidence type="ECO:0000259" key="8">
    <source>
        <dbReference type="PROSITE" id="PS50011"/>
    </source>
</evidence>
<dbReference type="InterPro" id="IPR008271">
    <property type="entry name" value="Ser/Thr_kinase_AS"/>
</dbReference>
<dbReference type="GO" id="GO:0050773">
    <property type="term" value="P:regulation of dendrite development"/>
    <property type="evidence" value="ECO:0007669"/>
    <property type="project" value="TreeGrafter"/>
</dbReference>
<comment type="caution">
    <text evidence="9">The sequence shown here is derived from an EMBL/GenBank/DDBJ whole genome shotgun (WGS) entry which is preliminary data.</text>
</comment>
<comment type="similarity">
    <text evidence="1">Belongs to the protein kinase superfamily. CMGC Ser/Thr protein kinase family. CDC2/CDKX subfamily.</text>
</comment>